<reference evidence="3 4" key="1">
    <citation type="submission" date="2019-01" db="EMBL/GenBank/DDBJ databases">
        <authorList>
            <person name="Brito A."/>
        </authorList>
    </citation>
    <scope>NUCLEOTIDE SEQUENCE [LARGE SCALE GENOMIC DNA]</scope>
    <source>
        <strain evidence="3">1</strain>
    </source>
</reference>
<evidence type="ECO:0000259" key="2">
    <source>
        <dbReference type="Pfam" id="PF00501"/>
    </source>
</evidence>
<protein>
    <recommendedName>
        <fullName evidence="2">AMP-dependent synthetase/ligase domain-containing protein</fullName>
    </recommendedName>
</protein>
<dbReference type="PANTHER" id="PTHR22754:SF32">
    <property type="entry name" value="DISCO-INTERACTING PROTEIN 2"/>
    <property type="match status" value="1"/>
</dbReference>
<dbReference type="GO" id="GO:0005886">
    <property type="term" value="C:plasma membrane"/>
    <property type="evidence" value="ECO:0007669"/>
    <property type="project" value="TreeGrafter"/>
</dbReference>
<evidence type="ECO:0000313" key="3">
    <source>
        <dbReference type="EMBL" id="VEP16402.1"/>
    </source>
</evidence>
<name>A0A563VY75_9CYAN</name>
<keyword evidence="4" id="KW-1185">Reference proteome</keyword>
<organism evidence="3 4">
    <name type="scientific">Hyella patelloides LEGE 07179</name>
    <dbReference type="NCBI Taxonomy" id="945734"/>
    <lineage>
        <taxon>Bacteria</taxon>
        <taxon>Bacillati</taxon>
        <taxon>Cyanobacteriota</taxon>
        <taxon>Cyanophyceae</taxon>
        <taxon>Pleurocapsales</taxon>
        <taxon>Hyellaceae</taxon>
        <taxon>Hyella</taxon>
    </lineage>
</organism>
<sequence length="144" mass="16010">MKESNQLPKFRSLVELLSYRSSTQPNKLAYRFLKDGIVEQENITYGELDRRSKKLAAKLQSLSMSGKRALLLYPSGLDYIVAFFGCLSANTIAVTAYPPRNQRHRPRLQAIANNAQIAIALTINSHLSKIQSLLANSGFQLGGL</sequence>
<dbReference type="SUPFAM" id="SSF56801">
    <property type="entry name" value="Acetyl-CoA synthetase-like"/>
    <property type="match status" value="1"/>
</dbReference>
<dbReference type="Proteomes" id="UP000320055">
    <property type="component" value="Unassembled WGS sequence"/>
</dbReference>
<proteinExistence type="inferred from homology"/>
<dbReference type="OrthoDB" id="514597at2"/>
<evidence type="ECO:0000313" key="4">
    <source>
        <dbReference type="Proteomes" id="UP000320055"/>
    </source>
</evidence>
<dbReference type="GO" id="GO:0006633">
    <property type="term" value="P:fatty acid biosynthetic process"/>
    <property type="evidence" value="ECO:0007669"/>
    <property type="project" value="TreeGrafter"/>
</dbReference>
<dbReference type="InterPro" id="IPR042099">
    <property type="entry name" value="ANL_N_sf"/>
</dbReference>
<dbReference type="GO" id="GO:0070566">
    <property type="term" value="F:adenylyltransferase activity"/>
    <property type="evidence" value="ECO:0007669"/>
    <property type="project" value="TreeGrafter"/>
</dbReference>
<accession>A0A563VY75</accession>
<dbReference type="EMBL" id="CAACVJ010000384">
    <property type="protein sequence ID" value="VEP16402.1"/>
    <property type="molecule type" value="Genomic_DNA"/>
</dbReference>
<feature type="domain" description="AMP-dependent synthetase/ligase" evidence="2">
    <location>
        <begin position="21"/>
        <end position="125"/>
    </location>
</feature>
<dbReference type="Pfam" id="PF00501">
    <property type="entry name" value="AMP-binding"/>
    <property type="match status" value="1"/>
</dbReference>
<dbReference type="AlphaFoldDB" id="A0A563VY75"/>
<gene>
    <name evidence="3" type="ORF">H1P_4440002</name>
</gene>
<comment type="similarity">
    <text evidence="1">Belongs to the ATP-dependent AMP-binding enzyme family.</text>
</comment>
<dbReference type="RefSeq" id="WP_144875228.1">
    <property type="nucleotide sequence ID" value="NZ_LR214179.1"/>
</dbReference>
<evidence type="ECO:0000256" key="1">
    <source>
        <dbReference type="ARBA" id="ARBA00006432"/>
    </source>
</evidence>
<dbReference type="Gene3D" id="3.40.50.12780">
    <property type="entry name" value="N-terminal domain of ligase-like"/>
    <property type="match status" value="1"/>
</dbReference>
<dbReference type="PANTHER" id="PTHR22754">
    <property type="entry name" value="DISCO-INTERACTING PROTEIN 2 DIP2 -RELATED"/>
    <property type="match status" value="1"/>
</dbReference>
<dbReference type="InterPro" id="IPR000873">
    <property type="entry name" value="AMP-dep_synth/lig_dom"/>
</dbReference>